<sequence>MTKLQVAIDLLTTEAALELAHKVAPYVDIIELGTPLIKSEGLSVVTAMKTAFPDKLIFADMKIADTGFLEAEIAFKAGADLVTVMGAVDDATVKGAVEAAAKYGKKVVVDTIGVKDRVQRAKEVTAFGVAFVELHAGLDEQTLAGYSVQTLISEGKLAKVPFSVAGGVNLSTIKDVVAAGADVAVAGGAIYGAEDPAAAAKALKEAINSVTVA</sequence>
<dbReference type="SUPFAM" id="SSF51366">
    <property type="entry name" value="Ribulose-phoshate binding barrel"/>
    <property type="match status" value="1"/>
</dbReference>
<reference evidence="9" key="1">
    <citation type="submission" date="2016-10" db="EMBL/GenBank/DDBJ databases">
        <authorList>
            <person name="Varghese N."/>
            <person name="Submissions S."/>
        </authorList>
    </citation>
    <scope>NUCLEOTIDE SEQUENCE [LARGE SCALE GENOMIC DNA]</scope>
    <source>
        <strain evidence="9">CGMCC 1.2747</strain>
    </source>
</reference>
<evidence type="ECO:0000256" key="6">
    <source>
        <dbReference type="ARBA" id="ARBA00023277"/>
    </source>
</evidence>
<dbReference type="GO" id="GO:0019647">
    <property type="term" value="P:formaldehyde assimilation via ribulose monophosphate cycle"/>
    <property type="evidence" value="ECO:0007669"/>
    <property type="project" value="UniProtKB-UniPathway"/>
</dbReference>
<keyword evidence="6" id="KW-0119">Carbohydrate metabolism</keyword>
<dbReference type="GO" id="GO:0006207">
    <property type="term" value="P:'de novo' pyrimidine nucleobase biosynthetic process"/>
    <property type="evidence" value="ECO:0007669"/>
    <property type="project" value="InterPro"/>
</dbReference>
<evidence type="ECO:0000256" key="2">
    <source>
        <dbReference type="ARBA" id="ARBA00005014"/>
    </source>
</evidence>
<dbReference type="InterPro" id="IPR001754">
    <property type="entry name" value="OMPdeCOase_dom"/>
</dbReference>
<dbReference type="UniPathway" id="UPA00294">
    <property type="reaction ID" value="UER00434"/>
</dbReference>
<dbReference type="Proteomes" id="UP000199274">
    <property type="component" value="Unassembled WGS sequence"/>
</dbReference>
<gene>
    <name evidence="8" type="ORF">SAMN04488062_104309</name>
</gene>
<dbReference type="SMART" id="SM00934">
    <property type="entry name" value="OMPdecase"/>
    <property type="match status" value="1"/>
</dbReference>
<dbReference type="GO" id="GO:0019854">
    <property type="term" value="P:L-ascorbic acid catabolic process"/>
    <property type="evidence" value="ECO:0007669"/>
    <property type="project" value="TreeGrafter"/>
</dbReference>
<dbReference type="RefSeq" id="WP_091256762.1">
    <property type="nucleotide sequence ID" value="NZ_FNDB01000004.1"/>
</dbReference>
<comment type="pathway">
    <text evidence="2">One-carbon metabolism; formaldehyde assimilation via RuMP pathway; D-fructose 6-phosphate from D-ribulose 5-phosphate and formaldehyde: step 1/2.</text>
</comment>
<dbReference type="PANTHER" id="PTHR35039">
    <property type="entry name" value="3-KETO-L-GULONATE-6-PHOSPHATE DECARBOXYLASE SGBH-RELATED"/>
    <property type="match status" value="1"/>
</dbReference>
<feature type="domain" description="Orotidine 5'-phosphate decarboxylase" evidence="7">
    <location>
        <begin position="3"/>
        <end position="203"/>
    </location>
</feature>
<dbReference type="OrthoDB" id="43475at2"/>
<dbReference type="EMBL" id="FNDB01000004">
    <property type="protein sequence ID" value="SDH15433.1"/>
    <property type="molecule type" value="Genomic_DNA"/>
</dbReference>
<dbReference type="NCBIfam" id="TIGR03128">
    <property type="entry name" value="RuMP_HxlA"/>
    <property type="match status" value="1"/>
</dbReference>
<dbReference type="STRING" id="178355.SAMN04488062_104309"/>
<dbReference type="GO" id="GO:0004590">
    <property type="term" value="F:orotidine-5'-phosphate decarboxylase activity"/>
    <property type="evidence" value="ECO:0007669"/>
    <property type="project" value="InterPro"/>
</dbReference>
<evidence type="ECO:0000259" key="7">
    <source>
        <dbReference type="SMART" id="SM00934"/>
    </source>
</evidence>
<evidence type="ECO:0000256" key="1">
    <source>
        <dbReference type="ARBA" id="ARBA00000718"/>
    </source>
</evidence>
<dbReference type="GO" id="GO:0043801">
    <property type="term" value="F:hexulose-6-phosphate synthase activity"/>
    <property type="evidence" value="ECO:0007669"/>
    <property type="project" value="UniProtKB-EC"/>
</dbReference>
<dbReference type="PANTHER" id="PTHR35039:SF3">
    <property type="entry name" value="3-KETO-L-GULONATE-6-PHOSPHATE DECARBOXYLASE SGBH-RELATED"/>
    <property type="match status" value="1"/>
</dbReference>
<evidence type="ECO:0000313" key="8">
    <source>
        <dbReference type="EMBL" id="SDH15433.1"/>
    </source>
</evidence>
<evidence type="ECO:0000256" key="3">
    <source>
        <dbReference type="ARBA" id="ARBA00006350"/>
    </source>
</evidence>
<dbReference type="AlphaFoldDB" id="A0A1G8A3J1"/>
<evidence type="ECO:0000256" key="5">
    <source>
        <dbReference type="ARBA" id="ARBA00023239"/>
    </source>
</evidence>
<evidence type="ECO:0000256" key="4">
    <source>
        <dbReference type="ARBA" id="ARBA00012890"/>
    </source>
</evidence>
<accession>A0A1G8A3J1</accession>
<dbReference type="CDD" id="cd04726">
    <property type="entry name" value="KGPDC_HPS"/>
    <property type="match status" value="1"/>
</dbReference>
<dbReference type="FunFam" id="3.20.20.70:FF:000022">
    <property type="entry name" value="3-keto-L-gulonate-6-phosphate decarboxylase UlaD"/>
    <property type="match status" value="1"/>
</dbReference>
<keyword evidence="5" id="KW-0456">Lyase</keyword>
<dbReference type="GO" id="GO:0033982">
    <property type="term" value="F:3-dehydro-L-gulonate-6-phosphate decarboxylase activity"/>
    <property type="evidence" value="ECO:0007669"/>
    <property type="project" value="TreeGrafter"/>
</dbReference>
<dbReference type="EC" id="4.1.2.43" evidence="4"/>
<name>A0A1G8A3J1_9FLAO</name>
<comment type="similarity">
    <text evidence="3">Belongs to the HPS/KGPDC family. HPS subfamily.</text>
</comment>
<dbReference type="Gene3D" id="3.20.20.70">
    <property type="entry name" value="Aldolase class I"/>
    <property type="match status" value="1"/>
</dbReference>
<protein>
    <recommendedName>
        <fullName evidence="4">3-hexulose-6-phosphate synthase</fullName>
        <ecNumber evidence="4">4.1.2.43</ecNumber>
    </recommendedName>
</protein>
<dbReference type="InterPro" id="IPR017553">
    <property type="entry name" value="3-hexulose-6-phosphate_synth"/>
</dbReference>
<dbReference type="Pfam" id="PF00215">
    <property type="entry name" value="OMPdecase"/>
    <property type="match status" value="1"/>
</dbReference>
<comment type="catalytic activity">
    <reaction evidence="1">
        <text>D-ribulose 5-phosphate + formaldehyde = D-arabino-hex-3-ulose 6-phosphate</text>
        <dbReference type="Rhea" id="RHEA:25201"/>
        <dbReference type="ChEBI" id="CHEBI:16842"/>
        <dbReference type="ChEBI" id="CHEBI:58121"/>
        <dbReference type="ChEBI" id="CHEBI:58542"/>
        <dbReference type="EC" id="4.1.2.43"/>
    </reaction>
</comment>
<dbReference type="InterPro" id="IPR013785">
    <property type="entry name" value="Aldolase_TIM"/>
</dbReference>
<evidence type="ECO:0000313" key="9">
    <source>
        <dbReference type="Proteomes" id="UP000199274"/>
    </source>
</evidence>
<dbReference type="InterPro" id="IPR041710">
    <property type="entry name" value="HPS/KGPDC"/>
</dbReference>
<dbReference type="InterPro" id="IPR011060">
    <property type="entry name" value="RibuloseP-bd_barrel"/>
</dbReference>
<keyword evidence="9" id="KW-1185">Reference proteome</keyword>
<proteinExistence type="inferred from homology"/>
<organism evidence="8 9">
    <name type="scientific">Flavobacterium omnivorum</name>
    <dbReference type="NCBI Taxonomy" id="178355"/>
    <lineage>
        <taxon>Bacteria</taxon>
        <taxon>Pseudomonadati</taxon>
        <taxon>Bacteroidota</taxon>
        <taxon>Flavobacteriia</taxon>
        <taxon>Flavobacteriales</taxon>
        <taxon>Flavobacteriaceae</taxon>
        <taxon>Flavobacterium</taxon>
    </lineage>
</organism>